<dbReference type="InterPro" id="IPR001199">
    <property type="entry name" value="Cyt_B5-like_heme/steroid-bd"/>
</dbReference>
<dbReference type="GO" id="GO:0012505">
    <property type="term" value="C:endomembrane system"/>
    <property type="evidence" value="ECO:0007669"/>
    <property type="project" value="TreeGrafter"/>
</dbReference>
<dbReference type="Pfam" id="PF00173">
    <property type="entry name" value="Cyt-b5"/>
    <property type="match status" value="1"/>
</dbReference>
<accession>A0AAN4ZM20</accession>
<reference evidence="4" key="1">
    <citation type="submission" date="2022-10" db="EMBL/GenBank/DDBJ databases">
        <title>Genome assembly of Pristionchus species.</title>
        <authorList>
            <person name="Yoshida K."/>
            <person name="Sommer R.J."/>
        </authorList>
    </citation>
    <scope>NUCLEOTIDE SEQUENCE [LARGE SCALE GENOMIC DNA]</scope>
    <source>
        <strain evidence="4">RS5460</strain>
    </source>
</reference>
<dbReference type="InterPro" id="IPR036400">
    <property type="entry name" value="Cyt_B5-like_heme/steroid_sf"/>
</dbReference>
<comment type="similarity">
    <text evidence="1">Belongs to the cytochrome b5 family. MAPR subfamily.</text>
</comment>
<dbReference type="Gene3D" id="3.10.120.10">
    <property type="entry name" value="Cytochrome b5-like heme/steroid binding domain"/>
    <property type="match status" value="1"/>
</dbReference>
<proteinExistence type="inferred from homology"/>
<dbReference type="Proteomes" id="UP001328107">
    <property type="component" value="Unassembled WGS sequence"/>
</dbReference>
<dbReference type="PANTHER" id="PTHR10281">
    <property type="entry name" value="MEMBRANE-ASSOCIATED PROGESTERONE RECEPTOR COMPONENT-RELATED"/>
    <property type="match status" value="1"/>
</dbReference>
<gene>
    <name evidence="3" type="ORF">PMAYCL1PPCAC_13913</name>
</gene>
<dbReference type="SUPFAM" id="SSF55856">
    <property type="entry name" value="Cytochrome b5-like heme/steroid binding domain"/>
    <property type="match status" value="1"/>
</dbReference>
<name>A0AAN4ZM20_9BILA</name>
<dbReference type="AlphaFoldDB" id="A0AAN4ZM20"/>
<keyword evidence="4" id="KW-1185">Reference proteome</keyword>
<sequence>FFITFAPTEFKNFSCLMAGSVGGSSGKGGGGGSTSNGHTIGLSTERIASVKRRGPPSSGLYTTGLIYAAIQVAFLSFLCSFYNVGPSDAASWVMARLRENEYTRSKLEYAQSWVGETFSAPLKKSKRSMAEGATFDPLVAPGNEGINVLTPEQLSLFDGSRASRPVYLAIVGRVYDVDKGKKHYGKGGGYSFFAGRDATRAFVSGDFSPSGLRDDVDGLSHEDILGIRDWVAFYEKDYKLVGVVAGRYYDAEGNPTDEMTNFLSRVQAATEWREAKAAEAEVFPPCNSEWHKDSGGRVWCTKRSGGIEREWSGLPRLYLDPAMNHKRCVCVKNFGEGLSIHAKSSGGNRGDLEHPALEVYPNCKETANSCKIESD</sequence>
<evidence type="ECO:0000256" key="1">
    <source>
        <dbReference type="ARBA" id="ARBA00038357"/>
    </source>
</evidence>
<feature type="non-terminal residue" evidence="3">
    <location>
        <position position="1"/>
    </location>
</feature>
<dbReference type="GO" id="GO:0016020">
    <property type="term" value="C:membrane"/>
    <property type="evidence" value="ECO:0007669"/>
    <property type="project" value="TreeGrafter"/>
</dbReference>
<dbReference type="SMART" id="SM01117">
    <property type="entry name" value="Cyt-b5"/>
    <property type="match status" value="1"/>
</dbReference>
<dbReference type="PANTHER" id="PTHR10281:SF4">
    <property type="entry name" value="NEUFERRICIN"/>
    <property type="match status" value="1"/>
</dbReference>
<feature type="domain" description="Cytochrome b5 heme-binding" evidence="2">
    <location>
        <begin position="149"/>
        <end position="245"/>
    </location>
</feature>
<evidence type="ECO:0000313" key="4">
    <source>
        <dbReference type="Proteomes" id="UP001328107"/>
    </source>
</evidence>
<organism evidence="3 4">
    <name type="scientific">Pristionchus mayeri</name>
    <dbReference type="NCBI Taxonomy" id="1317129"/>
    <lineage>
        <taxon>Eukaryota</taxon>
        <taxon>Metazoa</taxon>
        <taxon>Ecdysozoa</taxon>
        <taxon>Nematoda</taxon>
        <taxon>Chromadorea</taxon>
        <taxon>Rhabditida</taxon>
        <taxon>Rhabditina</taxon>
        <taxon>Diplogasteromorpha</taxon>
        <taxon>Diplogasteroidea</taxon>
        <taxon>Neodiplogasteridae</taxon>
        <taxon>Pristionchus</taxon>
    </lineage>
</organism>
<dbReference type="InterPro" id="IPR050577">
    <property type="entry name" value="MAPR/NEUFC/NENF-like"/>
</dbReference>
<evidence type="ECO:0000313" key="3">
    <source>
        <dbReference type="EMBL" id="GMR43718.1"/>
    </source>
</evidence>
<comment type="caution">
    <text evidence="3">The sequence shown here is derived from an EMBL/GenBank/DDBJ whole genome shotgun (WGS) entry which is preliminary data.</text>
</comment>
<dbReference type="EMBL" id="BTRK01000003">
    <property type="protein sequence ID" value="GMR43718.1"/>
    <property type="molecule type" value="Genomic_DNA"/>
</dbReference>
<evidence type="ECO:0000259" key="2">
    <source>
        <dbReference type="SMART" id="SM01117"/>
    </source>
</evidence>
<protein>
    <recommendedName>
        <fullName evidence="2">Cytochrome b5 heme-binding domain-containing protein</fullName>
    </recommendedName>
</protein>